<dbReference type="SUPFAM" id="SSF53474">
    <property type="entry name" value="alpha/beta-Hydrolases"/>
    <property type="match status" value="1"/>
</dbReference>
<dbReference type="Proteomes" id="UP000236333">
    <property type="component" value="Unassembled WGS sequence"/>
</dbReference>
<dbReference type="GO" id="GO:0034605">
    <property type="term" value="P:cellular response to heat"/>
    <property type="evidence" value="ECO:0007669"/>
    <property type="project" value="TreeGrafter"/>
</dbReference>
<feature type="compositionally biased region" description="Gly residues" evidence="3">
    <location>
        <begin position="501"/>
        <end position="512"/>
    </location>
</feature>
<reference evidence="5 6" key="1">
    <citation type="journal article" date="2017" name="Mol. Biol. Evol.">
        <title>The 4-celled Tetrabaena socialis nuclear genome reveals the essential components for genetic control of cell number at the origin of multicellularity in the volvocine lineage.</title>
        <authorList>
            <person name="Featherston J."/>
            <person name="Arakaki Y."/>
            <person name="Hanschen E.R."/>
            <person name="Ferris P.J."/>
            <person name="Michod R.E."/>
            <person name="Olson B.J.S.C."/>
            <person name="Nozaki H."/>
            <person name="Durand P.M."/>
        </authorList>
    </citation>
    <scope>NUCLEOTIDE SEQUENCE [LARGE SCALE GENOMIC DNA]</scope>
    <source>
        <strain evidence="5 6">NIES-571</strain>
    </source>
</reference>
<dbReference type="GO" id="GO:0016887">
    <property type="term" value="F:ATP hydrolysis activity"/>
    <property type="evidence" value="ECO:0007669"/>
    <property type="project" value="TreeGrafter"/>
</dbReference>
<keyword evidence="2" id="KW-0067">ATP-binding</keyword>
<gene>
    <name evidence="5" type="ORF">TSOC_002040</name>
</gene>
<dbReference type="PANTHER" id="PTHR11638:SF18">
    <property type="entry name" value="HEAT SHOCK PROTEIN 104"/>
    <property type="match status" value="1"/>
</dbReference>
<protein>
    <submittedName>
        <fullName evidence="5">Chaperone protein ClpC, chloroplastic</fullName>
    </submittedName>
</protein>
<dbReference type="InterPro" id="IPR019489">
    <property type="entry name" value="Clp_ATPase_C"/>
</dbReference>
<evidence type="ECO:0000256" key="2">
    <source>
        <dbReference type="ARBA" id="ARBA00022840"/>
    </source>
</evidence>
<dbReference type="EMBL" id="PGGS01000037">
    <property type="protein sequence ID" value="PNH11148.1"/>
    <property type="molecule type" value="Genomic_DNA"/>
</dbReference>
<dbReference type="Gene3D" id="3.40.50.1820">
    <property type="entry name" value="alpha/beta hydrolase"/>
    <property type="match status" value="1"/>
</dbReference>
<dbReference type="PANTHER" id="PTHR11638">
    <property type="entry name" value="ATP-DEPENDENT CLP PROTEASE"/>
    <property type="match status" value="1"/>
</dbReference>
<dbReference type="OrthoDB" id="47330at2759"/>
<feature type="compositionally biased region" description="Gly residues" evidence="3">
    <location>
        <begin position="143"/>
        <end position="154"/>
    </location>
</feature>
<dbReference type="GO" id="GO:0005737">
    <property type="term" value="C:cytoplasm"/>
    <property type="evidence" value="ECO:0007669"/>
    <property type="project" value="TreeGrafter"/>
</dbReference>
<evidence type="ECO:0000259" key="4">
    <source>
        <dbReference type="Pfam" id="PF10431"/>
    </source>
</evidence>
<dbReference type="InterPro" id="IPR029058">
    <property type="entry name" value="AB_hydrolase_fold"/>
</dbReference>
<feature type="region of interest" description="Disordered" evidence="3">
    <location>
        <begin position="415"/>
        <end position="447"/>
    </location>
</feature>
<name>A0A2J8AF52_9CHLO</name>
<feature type="compositionally biased region" description="Gly residues" evidence="3">
    <location>
        <begin position="162"/>
        <end position="179"/>
    </location>
</feature>
<comment type="caution">
    <text evidence="5">The sequence shown here is derived from an EMBL/GenBank/DDBJ whole genome shotgun (WGS) entry which is preliminary data.</text>
</comment>
<accession>A0A2J8AF52</accession>
<keyword evidence="1" id="KW-0547">Nucleotide-binding</keyword>
<evidence type="ECO:0000256" key="3">
    <source>
        <dbReference type="SAM" id="MobiDB-lite"/>
    </source>
</evidence>
<dbReference type="GO" id="GO:0005524">
    <property type="term" value="F:ATP binding"/>
    <property type="evidence" value="ECO:0007669"/>
    <property type="project" value="UniProtKB-KW"/>
</dbReference>
<evidence type="ECO:0000256" key="1">
    <source>
        <dbReference type="ARBA" id="ARBA00022741"/>
    </source>
</evidence>
<proteinExistence type="predicted"/>
<feature type="domain" description="Clp ATPase C-terminal" evidence="4">
    <location>
        <begin position="78"/>
        <end position="109"/>
    </location>
</feature>
<feature type="region of interest" description="Disordered" evidence="3">
    <location>
        <begin position="143"/>
        <end position="180"/>
    </location>
</feature>
<keyword evidence="6" id="KW-1185">Reference proteome</keyword>
<feature type="region of interest" description="Disordered" evidence="3">
    <location>
        <begin position="484"/>
        <end position="518"/>
    </location>
</feature>
<dbReference type="InterPro" id="IPR050130">
    <property type="entry name" value="ClpA_ClpB"/>
</dbReference>
<evidence type="ECO:0000313" key="5">
    <source>
        <dbReference type="EMBL" id="PNH11148.1"/>
    </source>
</evidence>
<dbReference type="Pfam" id="PF10431">
    <property type="entry name" value="ClpB_D2-small"/>
    <property type="match status" value="1"/>
</dbReference>
<dbReference type="AlphaFoldDB" id="A0A2J8AF52"/>
<evidence type="ECO:0000313" key="6">
    <source>
        <dbReference type="Proteomes" id="UP000236333"/>
    </source>
</evidence>
<organism evidence="5 6">
    <name type="scientific">Tetrabaena socialis</name>
    <dbReference type="NCBI Taxonomy" id="47790"/>
    <lineage>
        <taxon>Eukaryota</taxon>
        <taxon>Viridiplantae</taxon>
        <taxon>Chlorophyta</taxon>
        <taxon>core chlorophytes</taxon>
        <taxon>Chlorophyceae</taxon>
        <taxon>CS clade</taxon>
        <taxon>Chlamydomonadales</taxon>
        <taxon>Tetrabaenaceae</taxon>
        <taxon>Tetrabaena</taxon>
    </lineage>
</organism>
<sequence length="518" mass="51789">MGCGRKHKLKNDVLAEVRGFFSPELLNRFDETVVFQRLRRPDVAVIAGLMMQETVQRAGERGLQACGGGGAARGRECGQQVTVAPPLMDHIVAEGYSDEYGARPLRQAIVSLGGTLAAMLQLERPGTFRRMFLFEPVMQPGSGVAGSQGGGGQTASGAVAGNVGGSSSGSGSGSGGGCGPSPSLVARASAGSLLSRMARKRQAHFSSVEAAKAALGSKPPFSTFSPQALHAYLACGGLRPAPTAGPQAPALAPGFTPSQTAAAGAAAGGVVLSCLPEVEAWVFEAVEAASPRSWRRLAAGGYETPGCGRPRGAEQGEPLRGGCGCRDCAPASPRGCCSGGGGGGGSAEFGVAFAAGRDNDGVHGRLARWAVELAALVPGARLFRFPKLQHLGPMEDPAAVATAALAFLTAGPEAGVESSSSLTGGPAQEGRPPGSQEGGLCRAGSAAPGVRDVQPGGCGVGAAAGGNGFVAQGLPYCERLPAARDPPAEGAGRYDGRQGWDEGGASGEGLLGGAHSRL</sequence>